<sequence>MSSSLSYRFKIGATIQQSGSGQSMFSGHHATVHCHECNRAMVPRVVIYHGQPLKSICPFCGGTFSTFESGFRRLLRRFQTRTLSFSAFYWLSFAVIGFGLIGLLSSKGVFSTDTGHIGLHGAIIFGLLALAELAFQTIEQLATKFGHESNYYWAILVVLAMTLIYQIPEWSSYIVLAFAVMLTRGLLSGLLQLFKTRGKGLVSN</sequence>
<gene>
    <name evidence="2" type="ORF">EDE11_104142</name>
</gene>
<feature type="transmembrane region" description="Helical" evidence="1">
    <location>
        <begin position="117"/>
        <end position="138"/>
    </location>
</feature>
<keyword evidence="3" id="KW-1185">Reference proteome</keyword>
<feature type="transmembrane region" description="Helical" evidence="1">
    <location>
        <begin position="173"/>
        <end position="194"/>
    </location>
</feature>
<evidence type="ECO:0000256" key="1">
    <source>
        <dbReference type="SAM" id="Phobius"/>
    </source>
</evidence>
<protein>
    <submittedName>
        <fullName evidence="2">Uncharacterized protein</fullName>
    </submittedName>
</protein>
<comment type="caution">
    <text evidence="2">The sequence shown here is derived from an EMBL/GenBank/DDBJ whole genome shotgun (WGS) entry which is preliminary data.</text>
</comment>
<feature type="transmembrane region" description="Helical" evidence="1">
    <location>
        <begin position="82"/>
        <end position="105"/>
    </location>
</feature>
<name>A0ABY2CPX9_METMH</name>
<dbReference type="EMBL" id="SMCN01000004">
    <property type="protein sequence ID" value="TCV86198.1"/>
    <property type="molecule type" value="Genomic_DNA"/>
</dbReference>
<proteinExistence type="predicted"/>
<keyword evidence="1" id="KW-0812">Transmembrane</keyword>
<accession>A0ABY2CPX9</accession>
<dbReference type="RefSeq" id="WP_132324963.1">
    <property type="nucleotide sequence ID" value="NZ_LUUF01000056.1"/>
</dbReference>
<dbReference type="Proteomes" id="UP000295649">
    <property type="component" value="Unassembled WGS sequence"/>
</dbReference>
<keyword evidence="1" id="KW-1133">Transmembrane helix</keyword>
<keyword evidence="1" id="KW-0472">Membrane</keyword>
<reference evidence="2 3" key="1">
    <citation type="submission" date="2019-03" db="EMBL/GenBank/DDBJ databases">
        <title>Systems level insights into methane cycling in arid and semi-arid ecosystems.</title>
        <authorList>
            <person name="Kalyuzhnaya M."/>
        </authorList>
    </citation>
    <scope>NUCLEOTIDE SEQUENCE [LARGE SCALE GENOMIC DNA]</scope>
    <source>
        <strain evidence="2 3">S-1</strain>
    </source>
</reference>
<feature type="transmembrane region" description="Helical" evidence="1">
    <location>
        <begin position="150"/>
        <end position="167"/>
    </location>
</feature>
<organism evidence="2 3">
    <name type="scientific">Methylomonas methanica</name>
    <dbReference type="NCBI Taxonomy" id="421"/>
    <lineage>
        <taxon>Bacteria</taxon>
        <taxon>Pseudomonadati</taxon>
        <taxon>Pseudomonadota</taxon>
        <taxon>Gammaproteobacteria</taxon>
        <taxon>Methylococcales</taxon>
        <taxon>Methylococcaceae</taxon>
        <taxon>Methylomonas</taxon>
    </lineage>
</organism>
<evidence type="ECO:0000313" key="2">
    <source>
        <dbReference type="EMBL" id="TCV86198.1"/>
    </source>
</evidence>
<evidence type="ECO:0000313" key="3">
    <source>
        <dbReference type="Proteomes" id="UP000295649"/>
    </source>
</evidence>